<keyword evidence="4" id="KW-1185">Reference proteome</keyword>
<evidence type="ECO:0000259" key="1">
    <source>
        <dbReference type="Pfam" id="PF19054"/>
    </source>
</evidence>
<evidence type="ECO:0000313" key="5">
    <source>
        <dbReference type="Proteomes" id="UP000180166"/>
    </source>
</evidence>
<evidence type="ECO:0000313" key="4">
    <source>
        <dbReference type="Proteomes" id="UP000037179"/>
    </source>
</evidence>
<dbReference type="EMBL" id="BBYQ01000075">
    <property type="protein sequence ID" value="GAP30206.1"/>
    <property type="molecule type" value="Genomic_DNA"/>
</dbReference>
<sequence length="272" mass="30995">MASLQIDTSKQTVLRLEDGQPTKVSTPQLQSLLDLYGVSPAVRAEALALWQEVRRQDKAAKLQGTYKGWWQAYADQYLAHFDHYMRLEERADHLVTHQLAMMHGLLQTREYRRAIIEATEPLVSEVDMERRLELAVRRQKRLADKDFHLEVLLSEAALRHRLGEPAVMSGQLRHIAEVSGQENVSIRVVPFTAVVRFGVAFQSFTLLEFPHLAINLVEPPVIYVEGTEGALYLEQTTVIARFRQAINSIRHVALSEDDSRELVSRIAKEYGA</sequence>
<evidence type="ECO:0000313" key="2">
    <source>
        <dbReference type="EMBL" id="APA99846.1"/>
    </source>
</evidence>
<name>A0A0B8NI41_9NOCA</name>
<reference evidence="4" key="1">
    <citation type="submission" date="2015-07" db="EMBL/GenBank/DDBJ databases">
        <title>Nocardia seriolae U-1 whole genome shotgun sequence.</title>
        <authorList>
            <person name="Imajoh M."/>
            <person name="Fukumoto Y."/>
            <person name="Sukeda M."/>
            <person name="Yamane J."/>
            <person name="Yamasaki K."/>
            <person name="Shimizu M."/>
            <person name="Ohnishi K."/>
            <person name="Oshima S."/>
        </authorList>
    </citation>
    <scope>NUCLEOTIDE SEQUENCE [LARGE SCALE GENOMIC DNA]</scope>
    <source>
        <strain evidence="4">U-1</strain>
    </source>
</reference>
<dbReference type="Pfam" id="PF19054">
    <property type="entry name" value="DUF5753"/>
    <property type="match status" value="1"/>
</dbReference>
<dbReference type="Proteomes" id="UP000037179">
    <property type="component" value="Unassembled WGS sequence"/>
</dbReference>
<dbReference type="AlphaFoldDB" id="A0A0B8NI41"/>
<dbReference type="EMBL" id="CP017839">
    <property type="protein sequence ID" value="APA99846.1"/>
    <property type="molecule type" value="Genomic_DNA"/>
</dbReference>
<dbReference type="OrthoDB" id="4530823at2"/>
<gene>
    <name evidence="2" type="ORF">NS506_05809</name>
    <name evidence="3" type="ORF">NSK11_contig00075-0001</name>
</gene>
<organism evidence="3 4">
    <name type="scientific">Nocardia seriolae</name>
    <dbReference type="NCBI Taxonomy" id="37332"/>
    <lineage>
        <taxon>Bacteria</taxon>
        <taxon>Bacillati</taxon>
        <taxon>Actinomycetota</taxon>
        <taxon>Actinomycetes</taxon>
        <taxon>Mycobacteriales</taxon>
        <taxon>Nocardiaceae</taxon>
        <taxon>Nocardia</taxon>
    </lineage>
</organism>
<reference evidence="2 5" key="3">
    <citation type="submission" date="2016-10" db="EMBL/GenBank/DDBJ databases">
        <title>Genome sequence of Nocardia seriolae strain EM150506, isolated from Anguila japonica.</title>
        <authorList>
            <person name="Han H.-J."/>
        </authorList>
    </citation>
    <scope>NUCLEOTIDE SEQUENCE [LARGE SCALE GENOMIC DNA]</scope>
    <source>
        <strain evidence="2 5">EM150506</strain>
    </source>
</reference>
<feature type="domain" description="DUF5753" evidence="1">
    <location>
        <begin position="82"/>
        <end position="264"/>
    </location>
</feature>
<dbReference type="InterPro" id="IPR043917">
    <property type="entry name" value="DUF5753"/>
</dbReference>
<dbReference type="KEGG" id="nsr:NS506_05809"/>
<proteinExistence type="predicted"/>
<dbReference type="RefSeq" id="WP_036546399.1">
    <property type="nucleotide sequence ID" value="NZ_AP017900.1"/>
</dbReference>
<evidence type="ECO:0000313" key="3">
    <source>
        <dbReference type="EMBL" id="GAP30206.1"/>
    </source>
</evidence>
<reference evidence="3 4" key="2">
    <citation type="journal article" date="2016" name="Genome Announc.">
        <title>Draft Genome Sequence of Erythromycin- and Oxytetracycline-Sensitive Nocardia seriolae Strain U-1 (NBRC 110359).</title>
        <authorList>
            <person name="Imajoh M."/>
            <person name="Sukeda M."/>
            <person name="Shimizu M."/>
            <person name="Yamane J."/>
            <person name="Ohnishi K."/>
            <person name="Oshima S."/>
        </authorList>
    </citation>
    <scope>NUCLEOTIDE SEQUENCE [LARGE SCALE GENOMIC DNA]</scope>
    <source>
        <strain evidence="3 4">U-1</strain>
    </source>
</reference>
<dbReference type="Proteomes" id="UP000180166">
    <property type="component" value="Chromosome"/>
</dbReference>
<dbReference type="GeneID" id="93376312"/>
<protein>
    <recommendedName>
        <fullName evidence="1">DUF5753 domain-containing protein</fullName>
    </recommendedName>
</protein>
<accession>A0A0B8NI41</accession>